<evidence type="ECO:0000256" key="5">
    <source>
        <dbReference type="ARBA" id="ARBA00022701"/>
    </source>
</evidence>
<keyword evidence="6" id="KW-0677">Repeat</keyword>
<evidence type="ECO:0000256" key="3">
    <source>
        <dbReference type="ARBA" id="ARBA00022490"/>
    </source>
</evidence>
<keyword evidence="7" id="KW-0206">Cytoskeleton</keyword>
<feature type="compositionally biased region" description="Polar residues" evidence="9">
    <location>
        <begin position="52"/>
        <end position="61"/>
    </location>
</feature>
<dbReference type="PANTHER" id="PTHR13720:SF50">
    <property type="entry name" value="ECHINODERM MICROTUBULE-ASSOCIATED PROTEIN-LIKE 2"/>
    <property type="match status" value="1"/>
</dbReference>
<comment type="similarity">
    <text evidence="2">Belongs to the WD repeat EMAP family.</text>
</comment>
<evidence type="ECO:0000256" key="9">
    <source>
        <dbReference type="SAM" id="MobiDB-lite"/>
    </source>
</evidence>
<organism evidence="12">
    <name type="scientific">Oppiella nova</name>
    <dbReference type="NCBI Taxonomy" id="334625"/>
    <lineage>
        <taxon>Eukaryota</taxon>
        <taxon>Metazoa</taxon>
        <taxon>Ecdysozoa</taxon>
        <taxon>Arthropoda</taxon>
        <taxon>Chelicerata</taxon>
        <taxon>Arachnida</taxon>
        <taxon>Acari</taxon>
        <taxon>Acariformes</taxon>
        <taxon>Sarcoptiformes</taxon>
        <taxon>Oribatida</taxon>
        <taxon>Brachypylina</taxon>
        <taxon>Oppioidea</taxon>
        <taxon>Oppiidae</taxon>
        <taxon>Oppiella</taxon>
    </lineage>
</organism>
<dbReference type="InterPro" id="IPR001680">
    <property type="entry name" value="WD40_rpt"/>
</dbReference>
<dbReference type="InterPro" id="IPR015943">
    <property type="entry name" value="WD40/YVTN_repeat-like_dom_sf"/>
</dbReference>
<comment type="subcellular location">
    <subcellularLocation>
        <location evidence="1">Cytoplasm</location>
        <location evidence="1">Cytoskeleton</location>
    </subcellularLocation>
</comment>
<evidence type="ECO:0000256" key="7">
    <source>
        <dbReference type="ARBA" id="ARBA00023212"/>
    </source>
</evidence>
<dbReference type="EMBL" id="OC918012">
    <property type="protein sequence ID" value="CAD7648481.1"/>
    <property type="molecule type" value="Genomic_DNA"/>
</dbReference>
<feature type="repeat" description="WD" evidence="8">
    <location>
        <begin position="413"/>
        <end position="445"/>
    </location>
</feature>
<evidence type="ECO:0008006" key="14">
    <source>
        <dbReference type="Google" id="ProtNLM"/>
    </source>
</evidence>
<dbReference type="PROSITE" id="PS50294">
    <property type="entry name" value="WD_REPEATS_REGION"/>
    <property type="match status" value="2"/>
</dbReference>
<dbReference type="GO" id="GO:0008017">
    <property type="term" value="F:microtubule binding"/>
    <property type="evidence" value="ECO:0007669"/>
    <property type="project" value="TreeGrafter"/>
</dbReference>
<dbReference type="InterPro" id="IPR055439">
    <property type="entry name" value="Beta-prop_EML_1st"/>
</dbReference>
<dbReference type="InterPro" id="IPR036322">
    <property type="entry name" value="WD40_repeat_dom_sf"/>
</dbReference>
<reference evidence="12" key="1">
    <citation type="submission" date="2020-11" db="EMBL/GenBank/DDBJ databases">
        <authorList>
            <person name="Tran Van P."/>
        </authorList>
    </citation>
    <scope>NUCLEOTIDE SEQUENCE</scope>
</reference>
<proteinExistence type="inferred from homology"/>
<evidence type="ECO:0000259" key="10">
    <source>
        <dbReference type="Pfam" id="PF23409"/>
    </source>
</evidence>
<dbReference type="InterPro" id="IPR050630">
    <property type="entry name" value="WD_repeat_EMAP"/>
</dbReference>
<dbReference type="PANTHER" id="PTHR13720">
    <property type="entry name" value="WD-40 REPEAT PROTEIN"/>
    <property type="match status" value="1"/>
</dbReference>
<dbReference type="PROSITE" id="PS50082">
    <property type="entry name" value="WD_REPEATS_2"/>
    <property type="match status" value="4"/>
</dbReference>
<dbReference type="Pfam" id="PF03451">
    <property type="entry name" value="HELP"/>
    <property type="match status" value="1"/>
</dbReference>
<feature type="repeat" description="WD" evidence="8">
    <location>
        <begin position="497"/>
        <end position="538"/>
    </location>
</feature>
<feature type="domain" description="EML-like second beta-propeller" evidence="11">
    <location>
        <begin position="504"/>
        <end position="772"/>
    </location>
</feature>
<evidence type="ECO:0000256" key="4">
    <source>
        <dbReference type="ARBA" id="ARBA00022574"/>
    </source>
</evidence>
<evidence type="ECO:0000259" key="11">
    <source>
        <dbReference type="Pfam" id="PF23414"/>
    </source>
</evidence>
<dbReference type="Pfam" id="PF23414">
    <property type="entry name" value="Beta-prop_EML_2"/>
    <property type="match status" value="1"/>
</dbReference>
<feature type="compositionally biased region" description="Low complexity" evidence="9">
    <location>
        <begin position="31"/>
        <end position="51"/>
    </location>
</feature>
<sequence>MNGNGLAANGHRRLSHYPSNNSLHSERGGLNSSSNSASPAPSPSPSQSSMSYRANTPTASPRHTPGREMRSPYSASTSNLVAMRKWSASQEFRGNSLEMANKRMTSGSLFNLHVMRPSSATAMNHIRHGTKEATYNQDDGIIRLYLRGHPLVVHIPTDLLHSYSINKVNSPPTQRLKLEWVYGYRGRDCRHNLFLLPTGEIVYFIAAVVVLYNVEDQIQRHYLGHTDDIKCLTIHPNKLLIATGQVASLDRRERRPHVRIWDSVSLNTLHVIGQNGDFDRSIACLAFSKLDGGNLLCVVDESAEHSISLWDWQKTEKAHKITETKTSCDPVLAVEFHPMDRFCLTTIGKGHIHFWDIEGGSLSKRLGTFEKQEKPKYVLCLAYNDLGELLTGDSNGNIMVWQRSSNRPLRTVFNAHDGGVFTICILKDGTVVTGGGKDKRIVEWDGMLNRTGREAKLPDQFGGVRTMTTGKGSMLMVGTTKNCILQGTLTLNFSLVVQGHTDDLWALAIHPTQNQFITAGYDRCIHLWDTLSHSTVWSKDLGEPVHSCAFSPDGSVLVFTTVGSRWIVIDATTRQLISMHSDGNEQIECVKYSPDGRFLALGSRDNHVYVYAVSDEYRKYNRIGRCTGHSSFVNSIDFTVDGAYIQSCSGDYEHLFWNAGTCRQLNNMSIARDLEWETHNATLGFNVLGIWPESADGSDVNTCDRSHSGKLLATGDDFGKINVYSYPASQPKCLNHSYAGHSSHITAVRFMADDSRLISIGGRDSTIMQWTVS</sequence>
<evidence type="ECO:0000256" key="1">
    <source>
        <dbReference type="ARBA" id="ARBA00004245"/>
    </source>
</evidence>
<dbReference type="EMBL" id="CAJPVJ010003187">
    <property type="protein sequence ID" value="CAG2167269.1"/>
    <property type="molecule type" value="Genomic_DNA"/>
</dbReference>
<dbReference type="GO" id="GO:0072686">
    <property type="term" value="C:mitotic spindle"/>
    <property type="evidence" value="ECO:0007669"/>
    <property type="project" value="TreeGrafter"/>
</dbReference>
<feature type="domain" description="EML-like first beta-propeller" evidence="10">
    <location>
        <begin position="219"/>
        <end position="487"/>
    </location>
</feature>
<gene>
    <name evidence="12" type="ORF">ONB1V03_LOCUS6780</name>
</gene>
<dbReference type="FunFam" id="2.130.10.10:FF:000005">
    <property type="entry name" value="Putative echinoderm microtubule-associated protein-like 1"/>
    <property type="match status" value="1"/>
</dbReference>
<dbReference type="SUPFAM" id="SSF50998">
    <property type="entry name" value="Quinoprotein alcohol dehydrogenase-like"/>
    <property type="match status" value="1"/>
</dbReference>
<dbReference type="InterPro" id="IPR011047">
    <property type="entry name" value="Quinoprotein_ADH-like_sf"/>
</dbReference>
<evidence type="ECO:0000256" key="2">
    <source>
        <dbReference type="ARBA" id="ARBA00006489"/>
    </source>
</evidence>
<evidence type="ECO:0000256" key="8">
    <source>
        <dbReference type="PROSITE-ProRule" id="PRU00221"/>
    </source>
</evidence>
<feature type="repeat" description="WD" evidence="8">
    <location>
        <begin position="626"/>
        <end position="667"/>
    </location>
</feature>
<dbReference type="InterPro" id="IPR055442">
    <property type="entry name" value="Beta-prop_EML-like_2nd"/>
</dbReference>
<feature type="repeat" description="WD" evidence="8">
    <location>
        <begin position="738"/>
        <end position="773"/>
    </location>
</feature>
<dbReference type="Gene3D" id="2.130.10.10">
    <property type="entry name" value="YVTN repeat-like/Quinoprotein amine dehydrogenase"/>
    <property type="match status" value="2"/>
</dbReference>
<dbReference type="FunFam" id="2.130.10.10:FF:002220">
    <property type="entry name" value="EMAP-like 3"/>
    <property type="match status" value="1"/>
</dbReference>
<dbReference type="GO" id="GO:0005874">
    <property type="term" value="C:microtubule"/>
    <property type="evidence" value="ECO:0007669"/>
    <property type="project" value="UniProtKB-KW"/>
</dbReference>
<feature type="region of interest" description="Disordered" evidence="9">
    <location>
        <begin position="1"/>
        <end position="76"/>
    </location>
</feature>
<dbReference type="GO" id="GO:0000226">
    <property type="term" value="P:microtubule cytoskeleton organization"/>
    <property type="evidence" value="ECO:0007669"/>
    <property type="project" value="TreeGrafter"/>
</dbReference>
<keyword evidence="13" id="KW-1185">Reference proteome</keyword>
<keyword evidence="5" id="KW-0493">Microtubule</keyword>
<evidence type="ECO:0000256" key="6">
    <source>
        <dbReference type="ARBA" id="ARBA00022737"/>
    </source>
</evidence>
<dbReference type="SUPFAM" id="SSF50978">
    <property type="entry name" value="WD40 repeat-like"/>
    <property type="match status" value="2"/>
</dbReference>
<dbReference type="AlphaFoldDB" id="A0A7R9LV99"/>
<keyword evidence="4 8" id="KW-0853">WD repeat</keyword>
<protein>
    <recommendedName>
        <fullName evidence="14">Echinoderm microtubule-associated protein-like 2</fullName>
    </recommendedName>
</protein>
<evidence type="ECO:0000313" key="13">
    <source>
        <dbReference type="Proteomes" id="UP000728032"/>
    </source>
</evidence>
<dbReference type="SMART" id="SM00320">
    <property type="entry name" value="WD40"/>
    <property type="match status" value="11"/>
</dbReference>
<dbReference type="OrthoDB" id="47802at2759"/>
<dbReference type="Pfam" id="PF23409">
    <property type="entry name" value="Beta-prop_EML"/>
    <property type="match status" value="1"/>
</dbReference>
<keyword evidence="3" id="KW-0963">Cytoplasm</keyword>
<name>A0A7R9LV99_9ACAR</name>
<dbReference type="InterPro" id="IPR005108">
    <property type="entry name" value="HELP"/>
</dbReference>
<dbReference type="Proteomes" id="UP000728032">
    <property type="component" value="Unassembled WGS sequence"/>
</dbReference>
<accession>A0A7R9LV99</accession>
<evidence type="ECO:0000313" key="12">
    <source>
        <dbReference type="EMBL" id="CAD7648481.1"/>
    </source>
</evidence>